<sequence length="152" mass="15442">MSRRLALSVATGVVVLGGVGAGALALAYAGDQPPAIADSSARYTAPVGERDGALTFVADVSASSGVRSVKVLAWPENSSLAKNRPTAKDMAAVESAICKPAGQDTVRCTYTAPVRRSDAQSSPHGVWHVAVLATAKDGTTTLDDEAADFTVG</sequence>
<protein>
    <submittedName>
        <fullName evidence="1">Uncharacterized protein</fullName>
    </submittedName>
</protein>
<reference evidence="1 2" key="1">
    <citation type="submission" date="2019-07" db="EMBL/GenBank/DDBJ databases">
        <title>New species of Amycolatopsis and Streptomyces.</title>
        <authorList>
            <person name="Duangmal K."/>
            <person name="Teo W.F.A."/>
            <person name="Lipun K."/>
        </authorList>
    </citation>
    <scope>NUCLEOTIDE SEQUENCE [LARGE SCALE GENOMIC DNA]</scope>
    <source>
        <strain evidence="1 2">NBRC 109810</strain>
    </source>
</reference>
<evidence type="ECO:0000313" key="2">
    <source>
        <dbReference type="Proteomes" id="UP000325849"/>
    </source>
</evidence>
<dbReference type="RefSeq" id="WP_152885811.1">
    <property type="nucleotide sequence ID" value="NZ_VJZD01000017.1"/>
</dbReference>
<organism evidence="1 2">
    <name type="scientific">Streptomyces adustus</name>
    <dbReference type="NCBI Taxonomy" id="1609272"/>
    <lineage>
        <taxon>Bacteria</taxon>
        <taxon>Bacillati</taxon>
        <taxon>Actinomycetota</taxon>
        <taxon>Actinomycetes</taxon>
        <taxon>Kitasatosporales</taxon>
        <taxon>Streptomycetaceae</taxon>
        <taxon>Streptomyces</taxon>
    </lineage>
</organism>
<comment type="caution">
    <text evidence="1">The sequence shown here is derived from an EMBL/GenBank/DDBJ whole genome shotgun (WGS) entry which is preliminary data.</text>
</comment>
<proteinExistence type="predicted"/>
<dbReference type="InterPro" id="IPR043761">
    <property type="entry name" value="DUF5707"/>
</dbReference>
<dbReference type="Pfam" id="PF18968">
    <property type="entry name" value="DUF5707"/>
    <property type="match status" value="1"/>
</dbReference>
<dbReference type="EMBL" id="VJZD01000017">
    <property type="protein sequence ID" value="MPY31004.1"/>
    <property type="molecule type" value="Genomic_DNA"/>
</dbReference>
<accession>A0A5N8VAF7</accession>
<gene>
    <name evidence="1" type="ORF">FNH09_06635</name>
</gene>
<dbReference type="AlphaFoldDB" id="A0A5N8VAF7"/>
<name>A0A5N8VAF7_9ACTN</name>
<keyword evidence="2" id="KW-1185">Reference proteome</keyword>
<evidence type="ECO:0000313" key="1">
    <source>
        <dbReference type="EMBL" id="MPY31004.1"/>
    </source>
</evidence>
<dbReference type="Proteomes" id="UP000325849">
    <property type="component" value="Unassembled WGS sequence"/>
</dbReference>
<dbReference type="OrthoDB" id="4329576at2"/>